<evidence type="ECO:0000256" key="8">
    <source>
        <dbReference type="ARBA" id="ARBA00023012"/>
    </source>
</evidence>
<evidence type="ECO:0000313" key="12">
    <source>
        <dbReference type="Proteomes" id="UP001200145"/>
    </source>
</evidence>
<dbReference type="Pfam" id="PF07730">
    <property type="entry name" value="HisKA_3"/>
    <property type="match status" value="1"/>
</dbReference>
<name>A0ABS9BIU1_9BACT</name>
<dbReference type="InterPro" id="IPR005467">
    <property type="entry name" value="His_kinase_dom"/>
</dbReference>
<dbReference type="EC" id="2.7.13.3" evidence="2"/>
<keyword evidence="9" id="KW-0472">Membrane</keyword>
<dbReference type="Gene3D" id="1.20.5.1930">
    <property type="match status" value="1"/>
</dbReference>
<gene>
    <name evidence="11" type="ORF">L0U88_13500</name>
</gene>
<keyword evidence="4" id="KW-0808">Transferase</keyword>
<evidence type="ECO:0000256" key="9">
    <source>
        <dbReference type="SAM" id="Phobius"/>
    </source>
</evidence>
<dbReference type="Gene3D" id="3.30.565.10">
    <property type="entry name" value="Histidine kinase-like ATPase, C-terminal domain"/>
    <property type="match status" value="1"/>
</dbReference>
<feature type="transmembrane region" description="Helical" evidence="9">
    <location>
        <begin position="92"/>
        <end position="114"/>
    </location>
</feature>
<dbReference type="RefSeq" id="WP_234866596.1">
    <property type="nucleotide sequence ID" value="NZ_JAKEVY010000003.1"/>
</dbReference>
<comment type="catalytic activity">
    <reaction evidence="1">
        <text>ATP + protein L-histidine = ADP + protein N-phospho-L-histidine.</text>
        <dbReference type="EC" id="2.7.13.3"/>
    </reaction>
</comment>
<dbReference type="PROSITE" id="PS50109">
    <property type="entry name" value="HIS_KIN"/>
    <property type="match status" value="1"/>
</dbReference>
<protein>
    <recommendedName>
        <fullName evidence="2">histidine kinase</fullName>
        <ecNumber evidence="2">2.7.13.3</ecNumber>
    </recommendedName>
</protein>
<dbReference type="PANTHER" id="PTHR24421:SF10">
    <property type="entry name" value="NITRATE_NITRITE SENSOR PROTEIN NARQ"/>
    <property type="match status" value="1"/>
</dbReference>
<dbReference type="CDD" id="cd16917">
    <property type="entry name" value="HATPase_UhpB-NarQ-NarX-like"/>
    <property type="match status" value="1"/>
</dbReference>
<evidence type="ECO:0000256" key="6">
    <source>
        <dbReference type="ARBA" id="ARBA00022777"/>
    </source>
</evidence>
<dbReference type="SMART" id="SM00387">
    <property type="entry name" value="HATPase_c"/>
    <property type="match status" value="1"/>
</dbReference>
<evidence type="ECO:0000259" key="10">
    <source>
        <dbReference type="PROSITE" id="PS50109"/>
    </source>
</evidence>
<dbReference type="InterPro" id="IPR036890">
    <property type="entry name" value="HATPase_C_sf"/>
</dbReference>
<dbReference type="GO" id="GO:0005524">
    <property type="term" value="F:ATP binding"/>
    <property type="evidence" value="ECO:0007669"/>
    <property type="project" value="UniProtKB-KW"/>
</dbReference>
<organism evidence="11 12">
    <name type="scientific">Flavihumibacter fluminis</name>
    <dbReference type="NCBI Taxonomy" id="2909236"/>
    <lineage>
        <taxon>Bacteria</taxon>
        <taxon>Pseudomonadati</taxon>
        <taxon>Bacteroidota</taxon>
        <taxon>Chitinophagia</taxon>
        <taxon>Chitinophagales</taxon>
        <taxon>Chitinophagaceae</taxon>
        <taxon>Flavihumibacter</taxon>
    </lineage>
</organism>
<evidence type="ECO:0000256" key="7">
    <source>
        <dbReference type="ARBA" id="ARBA00022840"/>
    </source>
</evidence>
<evidence type="ECO:0000256" key="1">
    <source>
        <dbReference type="ARBA" id="ARBA00000085"/>
    </source>
</evidence>
<proteinExistence type="predicted"/>
<keyword evidence="8" id="KW-0902">Two-component regulatory system</keyword>
<dbReference type="EMBL" id="JAKEVY010000003">
    <property type="protein sequence ID" value="MCF1715647.1"/>
    <property type="molecule type" value="Genomic_DNA"/>
</dbReference>
<dbReference type="InterPro" id="IPR003594">
    <property type="entry name" value="HATPase_dom"/>
</dbReference>
<evidence type="ECO:0000256" key="3">
    <source>
        <dbReference type="ARBA" id="ARBA00022553"/>
    </source>
</evidence>
<reference evidence="11 12" key="1">
    <citation type="submission" date="2022-01" db="EMBL/GenBank/DDBJ databases">
        <title>Flavihumibacter sp. nov., isolated from sediment of a river.</title>
        <authorList>
            <person name="Liu H."/>
        </authorList>
    </citation>
    <scope>NUCLEOTIDE SEQUENCE [LARGE SCALE GENOMIC DNA]</scope>
    <source>
        <strain evidence="11 12">RY-1</strain>
    </source>
</reference>
<sequence>MTALVEYQRIGEKSNTVIQLDDIYKGLSESYEGLQEYKKAMTYHKLYVVNYDSTNGVKHKQNAAALEVKYRTAQKEKELAAQQLELVKSSQYTYASISAAIMLLLVSGMGFIQYRNKKKEYAREMASLQKDKEIQLLQAVMQGEEKERTRVAKDLHDGVAGMLAASKMHFNSIGTQYAELVQLSAFKQGLNLLDEAATEVRKTSHNLMPEILLQYGLDQAIRRYCSNINNSRAISIIYDSWGEINRYNDSFELSVYRIVQELLNNIVKHSKATQALVQVSQQNEVLSITIEDNGVGMQENKEMDGTGLQSLASRAKAMNGKIELESRPGHGVCAYLEFDISEMEKTASHATN</sequence>
<keyword evidence="5" id="KW-0547">Nucleotide-binding</keyword>
<evidence type="ECO:0000313" key="11">
    <source>
        <dbReference type="EMBL" id="MCF1715647.1"/>
    </source>
</evidence>
<keyword evidence="7 11" id="KW-0067">ATP-binding</keyword>
<dbReference type="InterPro" id="IPR011712">
    <property type="entry name" value="Sig_transdc_His_kin_sub3_dim/P"/>
</dbReference>
<keyword evidence="9" id="KW-0812">Transmembrane</keyword>
<evidence type="ECO:0000256" key="4">
    <source>
        <dbReference type="ARBA" id="ARBA00022679"/>
    </source>
</evidence>
<evidence type="ECO:0000256" key="2">
    <source>
        <dbReference type="ARBA" id="ARBA00012438"/>
    </source>
</evidence>
<keyword evidence="9" id="KW-1133">Transmembrane helix</keyword>
<keyword evidence="6" id="KW-0418">Kinase</keyword>
<feature type="domain" description="Histidine kinase" evidence="10">
    <location>
        <begin position="255"/>
        <end position="342"/>
    </location>
</feature>
<dbReference type="InterPro" id="IPR050482">
    <property type="entry name" value="Sensor_HK_TwoCompSys"/>
</dbReference>
<dbReference type="Proteomes" id="UP001200145">
    <property type="component" value="Unassembled WGS sequence"/>
</dbReference>
<evidence type="ECO:0000256" key="5">
    <source>
        <dbReference type="ARBA" id="ARBA00022741"/>
    </source>
</evidence>
<keyword evidence="12" id="KW-1185">Reference proteome</keyword>
<dbReference type="SUPFAM" id="SSF55874">
    <property type="entry name" value="ATPase domain of HSP90 chaperone/DNA topoisomerase II/histidine kinase"/>
    <property type="match status" value="1"/>
</dbReference>
<dbReference type="PANTHER" id="PTHR24421">
    <property type="entry name" value="NITRATE/NITRITE SENSOR PROTEIN NARX-RELATED"/>
    <property type="match status" value="1"/>
</dbReference>
<keyword evidence="3" id="KW-0597">Phosphoprotein</keyword>
<accession>A0ABS9BIU1</accession>
<comment type="caution">
    <text evidence="11">The sequence shown here is derived from an EMBL/GenBank/DDBJ whole genome shotgun (WGS) entry which is preliminary data.</text>
</comment>
<dbReference type="Pfam" id="PF02518">
    <property type="entry name" value="HATPase_c"/>
    <property type="match status" value="1"/>
</dbReference>